<comment type="caution">
    <text evidence="9">The sequence shown here is derived from an EMBL/GenBank/DDBJ whole genome shotgun (WGS) entry which is preliminary data.</text>
</comment>
<feature type="region of interest" description="Disordered" evidence="6">
    <location>
        <begin position="223"/>
        <end position="270"/>
    </location>
</feature>
<evidence type="ECO:0000313" key="10">
    <source>
        <dbReference type="Proteomes" id="UP001437256"/>
    </source>
</evidence>
<evidence type="ECO:0000256" key="2">
    <source>
        <dbReference type="ARBA" id="ARBA00022448"/>
    </source>
</evidence>
<gene>
    <name evidence="9" type="ORF">AAF712_009026</name>
</gene>
<dbReference type="Proteomes" id="UP001437256">
    <property type="component" value="Unassembled WGS sequence"/>
</dbReference>
<evidence type="ECO:0000256" key="5">
    <source>
        <dbReference type="ARBA" id="ARBA00023136"/>
    </source>
</evidence>
<dbReference type="InterPro" id="IPR020846">
    <property type="entry name" value="MFS_dom"/>
</dbReference>
<keyword evidence="2" id="KW-0813">Transport</keyword>
<dbReference type="InterPro" id="IPR036259">
    <property type="entry name" value="MFS_trans_sf"/>
</dbReference>
<keyword evidence="5 7" id="KW-0472">Membrane</keyword>
<feature type="transmembrane region" description="Helical" evidence="7">
    <location>
        <begin position="283"/>
        <end position="305"/>
    </location>
</feature>
<reference evidence="9 10" key="1">
    <citation type="submission" date="2024-05" db="EMBL/GenBank/DDBJ databases">
        <title>A draft genome resource for the thread blight pathogen Marasmius tenuissimus strain MS-2.</title>
        <authorList>
            <person name="Yulfo-Soto G.E."/>
            <person name="Baruah I.K."/>
            <person name="Amoako-Attah I."/>
            <person name="Bukari Y."/>
            <person name="Meinhardt L.W."/>
            <person name="Bailey B.A."/>
            <person name="Cohen S.P."/>
        </authorList>
    </citation>
    <scope>NUCLEOTIDE SEQUENCE [LARGE SCALE GENOMIC DNA]</scope>
    <source>
        <strain evidence="9 10">MS-2</strain>
    </source>
</reference>
<dbReference type="EMBL" id="JBBXMP010000068">
    <property type="protein sequence ID" value="KAL0064060.1"/>
    <property type="molecule type" value="Genomic_DNA"/>
</dbReference>
<feature type="transmembrane region" description="Helical" evidence="7">
    <location>
        <begin position="416"/>
        <end position="436"/>
    </location>
</feature>
<dbReference type="InterPro" id="IPR011701">
    <property type="entry name" value="MFS"/>
</dbReference>
<evidence type="ECO:0000256" key="6">
    <source>
        <dbReference type="SAM" id="MobiDB-lite"/>
    </source>
</evidence>
<dbReference type="InterPro" id="IPR001958">
    <property type="entry name" value="Tet-R_TetA/multi-R_MdtG-like"/>
</dbReference>
<dbReference type="Gene3D" id="1.20.1250.20">
    <property type="entry name" value="MFS general substrate transporter like domains"/>
    <property type="match status" value="1"/>
</dbReference>
<evidence type="ECO:0000256" key="3">
    <source>
        <dbReference type="ARBA" id="ARBA00022692"/>
    </source>
</evidence>
<evidence type="ECO:0000256" key="1">
    <source>
        <dbReference type="ARBA" id="ARBA00004141"/>
    </source>
</evidence>
<evidence type="ECO:0000313" key="9">
    <source>
        <dbReference type="EMBL" id="KAL0064060.1"/>
    </source>
</evidence>
<dbReference type="PANTHER" id="PTHR23504">
    <property type="entry name" value="MAJOR FACILITATOR SUPERFAMILY DOMAIN-CONTAINING PROTEIN 10"/>
    <property type="match status" value="1"/>
</dbReference>
<feature type="transmembrane region" description="Helical" evidence="7">
    <location>
        <begin position="93"/>
        <end position="118"/>
    </location>
</feature>
<evidence type="ECO:0000256" key="4">
    <source>
        <dbReference type="ARBA" id="ARBA00022989"/>
    </source>
</evidence>
<feature type="domain" description="Major facilitator superfamily (MFS) profile" evidence="8">
    <location>
        <begin position="1"/>
        <end position="478"/>
    </location>
</feature>
<keyword evidence="10" id="KW-1185">Reference proteome</keyword>
<feature type="transmembrane region" description="Helical" evidence="7">
    <location>
        <begin position="62"/>
        <end position="81"/>
    </location>
</feature>
<accession>A0ABR2ZRW6</accession>
<dbReference type="PANTHER" id="PTHR23504:SF15">
    <property type="entry name" value="MAJOR FACILITATOR SUPERFAMILY (MFS) PROFILE DOMAIN-CONTAINING PROTEIN"/>
    <property type="match status" value="1"/>
</dbReference>
<dbReference type="PROSITE" id="PS50850">
    <property type="entry name" value="MFS"/>
    <property type="match status" value="1"/>
</dbReference>
<dbReference type="SUPFAM" id="SSF103473">
    <property type="entry name" value="MFS general substrate transporter"/>
    <property type="match status" value="1"/>
</dbReference>
<feature type="transmembrane region" description="Helical" evidence="7">
    <location>
        <begin position="456"/>
        <end position="476"/>
    </location>
</feature>
<organism evidence="9 10">
    <name type="scientific">Marasmius tenuissimus</name>
    <dbReference type="NCBI Taxonomy" id="585030"/>
    <lineage>
        <taxon>Eukaryota</taxon>
        <taxon>Fungi</taxon>
        <taxon>Dikarya</taxon>
        <taxon>Basidiomycota</taxon>
        <taxon>Agaricomycotina</taxon>
        <taxon>Agaricomycetes</taxon>
        <taxon>Agaricomycetidae</taxon>
        <taxon>Agaricales</taxon>
        <taxon>Marasmiineae</taxon>
        <taxon>Marasmiaceae</taxon>
        <taxon>Marasmius</taxon>
    </lineage>
</organism>
<keyword evidence="3 7" id="KW-0812">Transmembrane</keyword>
<feature type="transmembrane region" description="Helical" evidence="7">
    <location>
        <begin position="384"/>
        <end position="404"/>
    </location>
</feature>
<feature type="compositionally biased region" description="Basic and acidic residues" evidence="6">
    <location>
        <begin position="223"/>
        <end position="234"/>
    </location>
</feature>
<comment type="subcellular location">
    <subcellularLocation>
        <location evidence="1">Membrane</location>
        <topology evidence="1">Multi-pass membrane protein</topology>
    </subcellularLocation>
</comment>
<dbReference type="Pfam" id="PF07690">
    <property type="entry name" value="MFS_1"/>
    <property type="match status" value="1"/>
</dbReference>
<proteinExistence type="predicted"/>
<name>A0ABR2ZRW6_9AGAR</name>
<evidence type="ECO:0000259" key="8">
    <source>
        <dbReference type="PROSITE" id="PS50850"/>
    </source>
</evidence>
<keyword evidence="4 7" id="KW-1133">Transmembrane helix</keyword>
<evidence type="ECO:0000256" key="7">
    <source>
        <dbReference type="SAM" id="Phobius"/>
    </source>
</evidence>
<feature type="transmembrane region" description="Helical" evidence="7">
    <location>
        <begin position="325"/>
        <end position="344"/>
    </location>
</feature>
<feature type="transmembrane region" description="Helical" evidence="7">
    <location>
        <begin position="356"/>
        <end position="378"/>
    </location>
</feature>
<sequence>MDSEDDVQTKPRRTPLPKAQISLILMIQSSEPIACTVIYPFIAQLIRSTGVNRGDEARVGYYAGMIESIFFLSEGLVCFAWGWASDKIGRRPILLWAPLGLAVATVGFGLSKAFWLLVVWRAVQGVFNGNIGVTRTAMAEITDSTNIADAYMLYPIVWEVGVTIGPAIGGLLSEPASNWPRLFGGVKLFVDYPYLLPCLVSGTYALFVFVMCCIGLRETHPSFRKPPKADRSEDPSQTPLLSDPDGESTYDATTQESTTSTQRADPATTISPPSIFNPNLNIVLANHFFLAFTDMANAVLIPILYSTSNSMGGLGFSTKTIGTILAVYNFVNAFVQITLMKRFLKRLGPRRLYQIAYPMLSVPFVMMMSEQMLVSWYGKVTLGVWVAIVLQLTGALGITVAYACSHLLHVETASPGTLGAVNGFSQTIASVIRTIAPTLASSLFALSLQSGILGGYLVYAVMIMVTLIGSVCSSKLPKHLS</sequence>
<feature type="compositionally biased region" description="Polar residues" evidence="6">
    <location>
        <begin position="250"/>
        <end position="270"/>
    </location>
</feature>
<protein>
    <recommendedName>
        <fullName evidence="8">Major facilitator superfamily (MFS) profile domain-containing protein</fullName>
    </recommendedName>
</protein>
<dbReference type="PRINTS" id="PR01035">
    <property type="entry name" value="TCRTETA"/>
</dbReference>
<feature type="transmembrane region" description="Helical" evidence="7">
    <location>
        <begin position="21"/>
        <end position="42"/>
    </location>
</feature>
<feature type="transmembrane region" description="Helical" evidence="7">
    <location>
        <begin position="194"/>
        <end position="216"/>
    </location>
</feature>